<dbReference type="InterPro" id="IPR043131">
    <property type="entry name" value="BCAT-like_N"/>
</dbReference>
<dbReference type="AlphaFoldDB" id="A0A5R9L888"/>
<reference evidence="21 22" key="1">
    <citation type="submission" date="2019-05" db="EMBL/GenBank/DDBJ databases">
        <title>Genome sequence of Klebsiella sp strain TOUT106.</title>
        <authorList>
            <person name="Rahi P."/>
            <person name="Chaudhari D."/>
        </authorList>
    </citation>
    <scope>NUCLEOTIDE SEQUENCE [LARGE SCALE GENOMIC DNA]</scope>
    <source>
        <strain evidence="21 22">TOUT106</strain>
    </source>
</reference>
<comment type="caution">
    <text evidence="21">The sequence shown here is derived from an EMBL/GenBank/DDBJ whole genome shotgun (WGS) entry which is preliminary data.</text>
</comment>
<evidence type="ECO:0000256" key="8">
    <source>
        <dbReference type="ARBA" id="ARBA00022898"/>
    </source>
</evidence>
<dbReference type="GO" id="GO:0005829">
    <property type="term" value="C:cytosol"/>
    <property type="evidence" value="ECO:0007669"/>
    <property type="project" value="TreeGrafter"/>
</dbReference>
<dbReference type="InterPro" id="IPR036038">
    <property type="entry name" value="Aminotransferase-like"/>
</dbReference>
<comment type="catalytic activity">
    <reaction evidence="12">
        <text>L-valine + 2-oxoglutarate = 3-methyl-2-oxobutanoate + L-glutamate</text>
        <dbReference type="Rhea" id="RHEA:24813"/>
        <dbReference type="ChEBI" id="CHEBI:11851"/>
        <dbReference type="ChEBI" id="CHEBI:16810"/>
        <dbReference type="ChEBI" id="CHEBI:29985"/>
        <dbReference type="ChEBI" id="CHEBI:57762"/>
        <dbReference type="EC" id="2.6.1.42"/>
    </reaction>
</comment>
<protein>
    <recommendedName>
        <fullName evidence="17">Aminodeoxychorismate lyase</fullName>
        <ecNumber evidence="7">2.6.1.42</ecNumber>
        <ecNumber evidence="11">4.1.3.38</ecNumber>
    </recommendedName>
    <alternativeName>
        <fullName evidence="18">4-amino-4-deoxychorismate lyase</fullName>
    </alternativeName>
</protein>
<comment type="pathway">
    <text evidence="10">Cofactor biosynthesis; tetrahydrofolate biosynthesis; 4-aminobenzoate from chorismate: step 2/2.</text>
</comment>
<comment type="catalytic activity">
    <reaction evidence="15">
        <text>4-amino-4-deoxychorismate = 4-aminobenzoate + pyruvate + H(+)</text>
        <dbReference type="Rhea" id="RHEA:16201"/>
        <dbReference type="ChEBI" id="CHEBI:15361"/>
        <dbReference type="ChEBI" id="CHEBI:15378"/>
        <dbReference type="ChEBI" id="CHEBI:17836"/>
        <dbReference type="ChEBI" id="CHEBI:58406"/>
        <dbReference type="EC" id="4.1.3.38"/>
    </reaction>
</comment>
<dbReference type="SUPFAM" id="SSF56752">
    <property type="entry name" value="D-aminoacid aminotransferase-like PLP-dependent enzymes"/>
    <property type="match status" value="1"/>
</dbReference>
<evidence type="ECO:0000256" key="14">
    <source>
        <dbReference type="ARBA" id="ARBA00049229"/>
    </source>
</evidence>
<dbReference type="GO" id="GO:0052654">
    <property type="term" value="F:L-leucine-2-oxoglutarate transaminase activity"/>
    <property type="evidence" value="ECO:0007669"/>
    <property type="project" value="RHEA"/>
</dbReference>
<dbReference type="EC" id="4.1.3.38" evidence="11"/>
<dbReference type="GO" id="GO:0052655">
    <property type="term" value="F:L-valine-2-oxoglutarate transaminase activity"/>
    <property type="evidence" value="ECO:0007669"/>
    <property type="project" value="RHEA"/>
</dbReference>
<dbReference type="Pfam" id="PF01063">
    <property type="entry name" value="Aminotran_4"/>
    <property type="match status" value="1"/>
</dbReference>
<dbReference type="PROSITE" id="PS00770">
    <property type="entry name" value="AA_TRANSFER_CLASS_4"/>
    <property type="match status" value="1"/>
</dbReference>
<dbReference type="EMBL" id="VCHQ01000043">
    <property type="protein sequence ID" value="TLV04792.1"/>
    <property type="molecule type" value="Genomic_DNA"/>
</dbReference>
<keyword evidence="21" id="KW-0032">Aminotransferase</keyword>
<comment type="cofactor">
    <cofactor evidence="1 20">
        <name>pyridoxal 5'-phosphate</name>
        <dbReference type="ChEBI" id="CHEBI:597326"/>
    </cofactor>
</comment>
<evidence type="ECO:0000256" key="10">
    <source>
        <dbReference type="ARBA" id="ARBA00035633"/>
    </source>
</evidence>
<evidence type="ECO:0000313" key="21">
    <source>
        <dbReference type="EMBL" id="TLV04792.1"/>
    </source>
</evidence>
<evidence type="ECO:0000256" key="18">
    <source>
        <dbReference type="ARBA" id="ARBA00080135"/>
    </source>
</evidence>
<comment type="function">
    <text evidence="2">Acts on leucine, isoleucine and valine.</text>
</comment>
<keyword evidence="8 20" id="KW-0663">Pyridoxal phosphate</keyword>
<dbReference type="CDD" id="cd01558">
    <property type="entry name" value="D-AAT_like"/>
    <property type="match status" value="1"/>
</dbReference>
<comment type="pathway">
    <text evidence="3">Amino-acid biosynthesis; L-isoleucine biosynthesis; L-isoleucine from 2-oxobutanoate: step 4/4.</text>
</comment>
<dbReference type="Gene3D" id="3.30.470.10">
    <property type="match status" value="1"/>
</dbReference>
<evidence type="ECO:0000256" key="20">
    <source>
        <dbReference type="RuleBase" id="RU004516"/>
    </source>
</evidence>
<comment type="pathway">
    <text evidence="5">Amino-acid biosynthesis; L-leucine biosynthesis; L-leucine from 3-methyl-2-oxobutanoate: step 4/4.</text>
</comment>
<dbReference type="NCBIfam" id="NF005209">
    <property type="entry name" value="PRK06680.1"/>
    <property type="match status" value="1"/>
</dbReference>
<keyword evidence="22" id="KW-1185">Reference proteome</keyword>
<dbReference type="Proteomes" id="UP000307430">
    <property type="component" value="Unassembled WGS sequence"/>
</dbReference>
<dbReference type="InterPro" id="IPR043132">
    <property type="entry name" value="BCAT-like_C"/>
</dbReference>
<comment type="catalytic activity">
    <reaction evidence="13">
        <text>L-isoleucine + 2-oxoglutarate = (S)-3-methyl-2-oxopentanoate + L-glutamate</text>
        <dbReference type="Rhea" id="RHEA:24801"/>
        <dbReference type="ChEBI" id="CHEBI:16810"/>
        <dbReference type="ChEBI" id="CHEBI:29985"/>
        <dbReference type="ChEBI" id="CHEBI:35146"/>
        <dbReference type="ChEBI" id="CHEBI:58045"/>
        <dbReference type="EC" id="2.6.1.42"/>
    </reaction>
</comment>
<evidence type="ECO:0000256" key="13">
    <source>
        <dbReference type="ARBA" id="ARBA00048798"/>
    </source>
</evidence>
<dbReference type="InterPro" id="IPR001544">
    <property type="entry name" value="Aminotrans_IV"/>
</dbReference>
<dbReference type="GO" id="GO:0052656">
    <property type="term" value="F:L-isoleucine-2-oxoglutarate transaminase activity"/>
    <property type="evidence" value="ECO:0007669"/>
    <property type="project" value="RHEA"/>
</dbReference>
<gene>
    <name evidence="21" type="ORF">FE839_23920</name>
</gene>
<dbReference type="GO" id="GO:0008652">
    <property type="term" value="P:amino acid biosynthetic process"/>
    <property type="evidence" value="ECO:0007669"/>
    <property type="project" value="UniProtKB-ARBA"/>
</dbReference>
<proteinExistence type="inferred from homology"/>
<keyword evidence="21" id="KW-0808">Transferase</keyword>
<dbReference type="EC" id="2.6.1.42" evidence="7"/>
<evidence type="ECO:0000256" key="16">
    <source>
        <dbReference type="ARBA" id="ARBA00054027"/>
    </source>
</evidence>
<evidence type="ECO:0000256" key="7">
    <source>
        <dbReference type="ARBA" id="ARBA00013053"/>
    </source>
</evidence>
<evidence type="ECO:0000256" key="9">
    <source>
        <dbReference type="ARBA" id="ARBA00022909"/>
    </source>
</evidence>
<evidence type="ECO:0000256" key="6">
    <source>
        <dbReference type="ARBA" id="ARBA00009320"/>
    </source>
</evidence>
<evidence type="ECO:0000256" key="3">
    <source>
        <dbReference type="ARBA" id="ARBA00004824"/>
    </source>
</evidence>
<comment type="function">
    <text evidence="16">Involved in the biosynthesis of p-aminobenzoate (PABA), a precursor of tetrahydrofolate. Converts 4-amino-4-deoxychorismate into 4-aminobenzoate (PABA) and pyruvate.</text>
</comment>
<accession>A0A5R9L888</accession>
<evidence type="ECO:0000256" key="1">
    <source>
        <dbReference type="ARBA" id="ARBA00001933"/>
    </source>
</evidence>
<evidence type="ECO:0000256" key="19">
    <source>
        <dbReference type="RuleBase" id="RU004106"/>
    </source>
</evidence>
<dbReference type="InterPro" id="IPR050571">
    <property type="entry name" value="Class-IV_PLP-Dep_Aminotrnsfr"/>
</dbReference>
<keyword evidence="9" id="KW-0289">Folate biosynthesis</keyword>
<organism evidence="21 22">
    <name type="scientific">Klebsiella indica</name>
    <dbReference type="NCBI Taxonomy" id="2582917"/>
    <lineage>
        <taxon>Bacteria</taxon>
        <taxon>Pseudomonadati</taxon>
        <taxon>Pseudomonadota</taxon>
        <taxon>Gammaproteobacteria</taxon>
        <taxon>Enterobacterales</taxon>
        <taxon>Enterobacteriaceae</taxon>
        <taxon>Klebsiella/Raoultella group</taxon>
        <taxon>Klebsiella</taxon>
    </lineage>
</organism>
<evidence type="ECO:0000313" key="22">
    <source>
        <dbReference type="Proteomes" id="UP000307430"/>
    </source>
</evidence>
<dbReference type="RefSeq" id="WP_138363219.1">
    <property type="nucleotide sequence ID" value="NZ_JBCIVH010000069.1"/>
</dbReference>
<evidence type="ECO:0000256" key="4">
    <source>
        <dbReference type="ARBA" id="ARBA00004931"/>
    </source>
</evidence>
<comment type="catalytic activity">
    <reaction evidence="14">
        <text>L-leucine + 2-oxoglutarate = 4-methyl-2-oxopentanoate + L-glutamate</text>
        <dbReference type="Rhea" id="RHEA:18321"/>
        <dbReference type="ChEBI" id="CHEBI:16810"/>
        <dbReference type="ChEBI" id="CHEBI:17865"/>
        <dbReference type="ChEBI" id="CHEBI:29985"/>
        <dbReference type="ChEBI" id="CHEBI:57427"/>
        <dbReference type="EC" id="2.6.1.42"/>
    </reaction>
</comment>
<comment type="similarity">
    <text evidence="6 19">Belongs to the class-IV pyridoxal-phosphate-dependent aminotransferase family.</text>
</comment>
<evidence type="ECO:0000256" key="2">
    <source>
        <dbReference type="ARBA" id="ARBA00003109"/>
    </source>
</evidence>
<dbReference type="PANTHER" id="PTHR42743:SF11">
    <property type="entry name" value="AMINODEOXYCHORISMATE LYASE"/>
    <property type="match status" value="1"/>
</dbReference>
<dbReference type="GO" id="GO:0046656">
    <property type="term" value="P:folic acid biosynthetic process"/>
    <property type="evidence" value="ECO:0007669"/>
    <property type="project" value="UniProtKB-KW"/>
</dbReference>
<evidence type="ECO:0000256" key="11">
    <source>
        <dbReference type="ARBA" id="ARBA00035676"/>
    </source>
</evidence>
<evidence type="ECO:0000256" key="5">
    <source>
        <dbReference type="ARBA" id="ARBA00005072"/>
    </source>
</evidence>
<comment type="pathway">
    <text evidence="4">Amino-acid biosynthesis; L-valine biosynthesis; L-valine from pyruvate: step 4/4.</text>
</comment>
<dbReference type="InterPro" id="IPR018300">
    <property type="entry name" value="Aminotrans_IV_CS"/>
</dbReference>
<dbReference type="PANTHER" id="PTHR42743">
    <property type="entry name" value="AMINO-ACID AMINOTRANSFERASE"/>
    <property type="match status" value="1"/>
</dbReference>
<name>A0A5R9L888_9ENTR</name>
<evidence type="ECO:0000256" key="17">
    <source>
        <dbReference type="ARBA" id="ARBA00069174"/>
    </source>
</evidence>
<dbReference type="Gene3D" id="3.20.10.10">
    <property type="entry name" value="D-amino Acid Aminotransferase, subunit A, domain 2"/>
    <property type="match status" value="1"/>
</dbReference>
<dbReference type="FunFam" id="3.20.10.10:FF:000002">
    <property type="entry name" value="D-alanine aminotransferase"/>
    <property type="match status" value="1"/>
</dbReference>
<evidence type="ECO:0000256" key="15">
    <source>
        <dbReference type="ARBA" id="ARBA00049529"/>
    </source>
</evidence>
<evidence type="ECO:0000256" key="12">
    <source>
        <dbReference type="ARBA" id="ARBA00048212"/>
    </source>
</evidence>
<dbReference type="GO" id="GO:0008696">
    <property type="term" value="F:4-amino-4-deoxychorismate lyase activity"/>
    <property type="evidence" value="ECO:0007669"/>
    <property type="project" value="UniProtKB-EC"/>
</dbReference>
<sequence length="289" mass="32202">MSRTVYVNGQYLPAEDAKVSVFDRGFLFADAVYEVTAVVNGQVIEFDGHLARLHRSCQELELTLPVSDAELRAIHDELITRNRLREGGIYLQLSRGNAGDRDFNFPEKDIASTLVLFTQARAVVNHPMAETGIRVITCPDIRWHRRDIKTVQLLAPCLAKAMAHAQGADDAFLVENGFITEGSSCNCYIVTADNVVVTRPRSHDILHGITRHALLQLAAQHDIHLEERLFTPEEAREAREVFISSATTFVWPVISVDGQLIGDGRPGPLTRRLRQIYLENVARQAGPLG</sequence>